<dbReference type="EMBL" id="JBEDUW010000006">
    <property type="protein sequence ID" value="KAK9920374.1"/>
    <property type="molecule type" value="Genomic_DNA"/>
</dbReference>
<evidence type="ECO:0000313" key="3">
    <source>
        <dbReference type="Proteomes" id="UP001457282"/>
    </source>
</evidence>
<protein>
    <submittedName>
        <fullName evidence="2">Uncharacterized protein</fullName>
    </submittedName>
</protein>
<sequence length="98" mass="10841">MLKPQVAKLQRISPTDQTSQLKESVQVLENNEASEEAESVALMAEIDRPSKNHTTQRQATSSRIRIVPDDHHIFAGLPDIIALPDLGSTCLMHGSRKI</sequence>
<feature type="region of interest" description="Disordered" evidence="1">
    <location>
        <begin position="1"/>
        <end position="21"/>
    </location>
</feature>
<dbReference type="Proteomes" id="UP001457282">
    <property type="component" value="Unassembled WGS sequence"/>
</dbReference>
<dbReference type="AlphaFoldDB" id="A0AAW1W8P8"/>
<gene>
    <name evidence="2" type="ORF">M0R45_028929</name>
</gene>
<organism evidence="2 3">
    <name type="scientific">Rubus argutus</name>
    <name type="common">Southern blackberry</name>
    <dbReference type="NCBI Taxonomy" id="59490"/>
    <lineage>
        <taxon>Eukaryota</taxon>
        <taxon>Viridiplantae</taxon>
        <taxon>Streptophyta</taxon>
        <taxon>Embryophyta</taxon>
        <taxon>Tracheophyta</taxon>
        <taxon>Spermatophyta</taxon>
        <taxon>Magnoliopsida</taxon>
        <taxon>eudicotyledons</taxon>
        <taxon>Gunneridae</taxon>
        <taxon>Pentapetalae</taxon>
        <taxon>rosids</taxon>
        <taxon>fabids</taxon>
        <taxon>Rosales</taxon>
        <taxon>Rosaceae</taxon>
        <taxon>Rosoideae</taxon>
        <taxon>Rosoideae incertae sedis</taxon>
        <taxon>Rubus</taxon>
    </lineage>
</organism>
<evidence type="ECO:0000256" key="1">
    <source>
        <dbReference type="SAM" id="MobiDB-lite"/>
    </source>
</evidence>
<name>A0AAW1W8P8_RUBAR</name>
<feature type="compositionally biased region" description="Polar residues" evidence="1">
    <location>
        <begin position="12"/>
        <end position="21"/>
    </location>
</feature>
<keyword evidence="3" id="KW-1185">Reference proteome</keyword>
<proteinExistence type="predicted"/>
<reference evidence="2 3" key="1">
    <citation type="journal article" date="2023" name="G3 (Bethesda)">
        <title>A chromosome-length genome assembly and annotation of blackberry (Rubus argutus, cv. 'Hillquist').</title>
        <authorList>
            <person name="Bruna T."/>
            <person name="Aryal R."/>
            <person name="Dudchenko O."/>
            <person name="Sargent D.J."/>
            <person name="Mead D."/>
            <person name="Buti M."/>
            <person name="Cavallini A."/>
            <person name="Hytonen T."/>
            <person name="Andres J."/>
            <person name="Pham M."/>
            <person name="Weisz D."/>
            <person name="Mascagni F."/>
            <person name="Usai G."/>
            <person name="Natali L."/>
            <person name="Bassil N."/>
            <person name="Fernandez G.E."/>
            <person name="Lomsadze A."/>
            <person name="Armour M."/>
            <person name="Olukolu B."/>
            <person name="Poorten T."/>
            <person name="Britton C."/>
            <person name="Davik J."/>
            <person name="Ashrafi H."/>
            <person name="Aiden E.L."/>
            <person name="Borodovsky M."/>
            <person name="Worthington M."/>
        </authorList>
    </citation>
    <scope>NUCLEOTIDE SEQUENCE [LARGE SCALE GENOMIC DNA]</scope>
    <source>
        <strain evidence="2">PI 553951</strain>
    </source>
</reference>
<accession>A0AAW1W8P8</accession>
<comment type="caution">
    <text evidence="2">The sequence shown here is derived from an EMBL/GenBank/DDBJ whole genome shotgun (WGS) entry which is preliminary data.</text>
</comment>
<evidence type="ECO:0000313" key="2">
    <source>
        <dbReference type="EMBL" id="KAK9920374.1"/>
    </source>
</evidence>